<evidence type="ECO:0000256" key="1">
    <source>
        <dbReference type="SAM" id="MobiDB-lite"/>
    </source>
</evidence>
<feature type="compositionally biased region" description="Acidic residues" evidence="1">
    <location>
        <begin position="262"/>
        <end position="277"/>
    </location>
</feature>
<comment type="caution">
    <text evidence="2">The sequence shown here is derived from an EMBL/GenBank/DDBJ whole genome shotgun (WGS) entry which is preliminary data.</text>
</comment>
<feature type="region of interest" description="Disordered" evidence="1">
    <location>
        <begin position="1"/>
        <end position="76"/>
    </location>
</feature>
<sequence length="397" mass="43592">MVNTSPLKTPSKAGRSAAQNRRSASKALKSESSPVKTPTRAAAKTPTRASSKKTPREHNFTSRPPTEEERSGNGRVSGRSLIVWGRPRMADKLLLHIHYECARHKIELPWNSIAHRLHPGSTGAAVNQHLGRLRRELVAEGHLVPPTLPRPGGAPTSSDIRGYIRKDEDGDDKLATRAVYYNERVDDRKFNLPDSLEVRDQINLDCDAGEEGDESDDEIPDSPTPHRRTTETENPEPTNSIEIDEESDTATAEAENVSAEDHEMEVDALEAGQEDTDGVPCSQDDFSPQDIYTSAEESFISTEARRTEDGDALLPSTPGQSQYVAAMSEVAPYNNGNNFVPSNFGSSFDPSPERLLQTGIAHDFEEPMARVQIADAMSNYGDEDHLGETVDTQSDFS</sequence>
<proteinExistence type="predicted"/>
<feature type="compositionally biased region" description="Acidic residues" evidence="1">
    <location>
        <begin position="207"/>
        <end position="220"/>
    </location>
</feature>
<dbReference type="AlphaFoldDB" id="A0A0P7BA09"/>
<feature type="region of interest" description="Disordered" evidence="1">
    <location>
        <begin position="207"/>
        <end position="289"/>
    </location>
</feature>
<dbReference type="STRING" id="78410.A0A0P7BA09"/>
<evidence type="ECO:0000313" key="3">
    <source>
        <dbReference type="Proteomes" id="UP000050424"/>
    </source>
</evidence>
<feature type="region of interest" description="Disordered" evidence="1">
    <location>
        <begin position="143"/>
        <end position="167"/>
    </location>
</feature>
<reference evidence="2 3" key="1">
    <citation type="submission" date="2015-09" db="EMBL/GenBank/DDBJ databases">
        <title>Draft genome of a European isolate of the apple canker pathogen Neonectria ditissima.</title>
        <authorList>
            <person name="Gomez-Cortecero A."/>
            <person name="Harrison R.J."/>
            <person name="Armitage A.D."/>
        </authorList>
    </citation>
    <scope>NUCLEOTIDE SEQUENCE [LARGE SCALE GENOMIC DNA]</scope>
    <source>
        <strain evidence="2 3">R09/05</strain>
    </source>
</reference>
<feature type="compositionally biased region" description="Basic and acidic residues" evidence="1">
    <location>
        <begin position="54"/>
        <end position="72"/>
    </location>
</feature>
<dbReference type="EMBL" id="LKCW01000173">
    <property type="protein sequence ID" value="KPM37200.1"/>
    <property type="molecule type" value="Genomic_DNA"/>
</dbReference>
<dbReference type="Proteomes" id="UP000050424">
    <property type="component" value="Unassembled WGS sequence"/>
</dbReference>
<gene>
    <name evidence="2" type="ORF">AK830_g9345</name>
</gene>
<evidence type="ECO:0000313" key="2">
    <source>
        <dbReference type="EMBL" id="KPM37200.1"/>
    </source>
</evidence>
<feature type="compositionally biased region" description="Low complexity" evidence="1">
    <location>
        <begin position="36"/>
        <end position="49"/>
    </location>
</feature>
<organism evidence="2 3">
    <name type="scientific">Neonectria ditissima</name>
    <dbReference type="NCBI Taxonomy" id="78410"/>
    <lineage>
        <taxon>Eukaryota</taxon>
        <taxon>Fungi</taxon>
        <taxon>Dikarya</taxon>
        <taxon>Ascomycota</taxon>
        <taxon>Pezizomycotina</taxon>
        <taxon>Sordariomycetes</taxon>
        <taxon>Hypocreomycetidae</taxon>
        <taxon>Hypocreales</taxon>
        <taxon>Nectriaceae</taxon>
        <taxon>Neonectria</taxon>
    </lineage>
</organism>
<accession>A0A0P7BA09</accession>
<protein>
    <submittedName>
        <fullName evidence="2">Uncharacterized protein</fullName>
    </submittedName>
</protein>
<dbReference type="OrthoDB" id="3903267at2759"/>
<name>A0A0P7BA09_9HYPO</name>
<keyword evidence="3" id="KW-1185">Reference proteome</keyword>